<keyword evidence="2" id="KW-1185">Reference proteome</keyword>
<comment type="caution">
    <text evidence="1">The sequence shown here is derived from an EMBL/GenBank/DDBJ whole genome shotgun (WGS) entry which is preliminary data.</text>
</comment>
<accession>A0ABQ2DL34</accession>
<name>A0ABQ2DL34_9BACI</name>
<dbReference type="InterPro" id="IPR013324">
    <property type="entry name" value="RNA_pol_sigma_r3/r4-like"/>
</dbReference>
<dbReference type="NCBIfam" id="TIGR01636">
    <property type="entry name" value="phage_rinA"/>
    <property type="match status" value="1"/>
</dbReference>
<evidence type="ECO:0000313" key="2">
    <source>
        <dbReference type="Proteomes" id="UP000634435"/>
    </source>
</evidence>
<dbReference type="Proteomes" id="UP000634435">
    <property type="component" value="Unassembled WGS sequence"/>
</dbReference>
<evidence type="ECO:0008006" key="3">
    <source>
        <dbReference type="Google" id="ProtNLM"/>
    </source>
</evidence>
<dbReference type="RefSeq" id="WP_188943299.1">
    <property type="nucleotide sequence ID" value="NZ_BMPN01000003.1"/>
</dbReference>
<dbReference type="EMBL" id="BMPN01000003">
    <property type="protein sequence ID" value="GGJ61904.1"/>
    <property type="molecule type" value="Genomic_DNA"/>
</dbReference>
<evidence type="ECO:0000313" key="1">
    <source>
        <dbReference type="EMBL" id="GGJ61904.1"/>
    </source>
</evidence>
<dbReference type="SUPFAM" id="SSF88659">
    <property type="entry name" value="Sigma3 and sigma4 domains of RNA polymerase sigma factors"/>
    <property type="match status" value="1"/>
</dbReference>
<sequence length="146" mass="17336">MQTAIKPKKITFKHAESEWYNYHHTLKEIARLRENIMNPFDEDPDDPTIVKGANSVRNPGNPTERIATRLTTNKQLNYLTEIADAIDQVYNALPDDYKELVRLRYWSKHKKMTWEGISLRLDVSERQARRWRNEIIQATLEVLGWR</sequence>
<protein>
    <recommendedName>
        <fullName evidence="3">Transcriptional regulator</fullName>
    </recommendedName>
</protein>
<proteinExistence type="predicted"/>
<dbReference type="InterPro" id="IPR006523">
    <property type="entry name" value="RinA"/>
</dbReference>
<gene>
    <name evidence="1" type="ORF">GCM10007111_24990</name>
</gene>
<organism evidence="1 2">
    <name type="scientific">Virgibacillus kapii</name>
    <dbReference type="NCBI Taxonomy" id="1638645"/>
    <lineage>
        <taxon>Bacteria</taxon>
        <taxon>Bacillati</taxon>
        <taxon>Bacillota</taxon>
        <taxon>Bacilli</taxon>
        <taxon>Bacillales</taxon>
        <taxon>Bacillaceae</taxon>
        <taxon>Virgibacillus</taxon>
    </lineage>
</organism>
<reference evidence="2" key="1">
    <citation type="journal article" date="2019" name="Int. J. Syst. Evol. Microbiol.">
        <title>The Global Catalogue of Microorganisms (GCM) 10K type strain sequencing project: providing services to taxonomists for standard genome sequencing and annotation.</title>
        <authorList>
            <consortium name="The Broad Institute Genomics Platform"/>
            <consortium name="The Broad Institute Genome Sequencing Center for Infectious Disease"/>
            <person name="Wu L."/>
            <person name="Ma J."/>
        </authorList>
    </citation>
    <scope>NUCLEOTIDE SEQUENCE [LARGE SCALE GENOMIC DNA]</scope>
    <source>
        <strain evidence="2">JCM 30071</strain>
    </source>
</reference>